<dbReference type="Gene3D" id="3.30.460.10">
    <property type="entry name" value="Beta Polymerase, domain 2"/>
    <property type="match status" value="1"/>
</dbReference>
<dbReference type="InterPro" id="IPR004394">
    <property type="entry name" value="Iojap/RsfS/C7orf30"/>
</dbReference>
<dbReference type="KEGG" id="gsn:YC6258_02424"/>
<dbReference type="Pfam" id="PF02410">
    <property type="entry name" value="RsfS"/>
    <property type="match status" value="1"/>
</dbReference>
<reference evidence="3 4" key="1">
    <citation type="submission" date="2014-01" db="EMBL/GenBank/DDBJ databases">
        <title>Full genme sequencing of cellulolytic bacterium Gynuella sunshinyii YC6258T gen. nov., sp. nov.</title>
        <authorList>
            <person name="Khan H."/>
            <person name="Chung E.J."/>
            <person name="Chung Y.R."/>
        </authorList>
    </citation>
    <scope>NUCLEOTIDE SEQUENCE [LARGE SCALE GENOMIC DNA]</scope>
    <source>
        <strain evidence="3 4">YC6258</strain>
    </source>
</reference>
<dbReference type="Proteomes" id="UP000032266">
    <property type="component" value="Chromosome"/>
</dbReference>
<keyword evidence="2" id="KW-0810">Translation regulation</keyword>
<dbReference type="RefSeq" id="WP_044616985.1">
    <property type="nucleotide sequence ID" value="NZ_CP007142.1"/>
</dbReference>
<evidence type="ECO:0000256" key="2">
    <source>
        <dbReference type="HAMAP-Rule" id="MF_01477"/>
    </source>
</evidence>
<dbReference type="GO" id="GO:0043023">
    <property type="term" value="F:ribosomal large subunit binding"/>
    <property type="evidence" value="ECO:0007669"/>
    <property type="project" value="TreeGrafter"/>
</dbReference>
<dbReference type="NCBIfam" id="TIGR00090">
    <property type="entry name" value="rsfS_iojap_ybeB"/>
    <property type="match status" value="1"/>
</dbReference>
<dbReference type="GO" id="GO:0090071">
    <property type="term" value="P:negative regulation of ribosome biogenesis"/>
    <property type="evidence" value="ECO:0007669"/>
    <property type="project" value="UniProtKB-UniRule"/>
</dbReference>
<dbReference type="GO" id="GO:0042256">
    <property type="term" value="P:cytosolic ribosome assembly"/>
    <property type="evidence" value="ECO:0007669"/>
    <property type="project" value="UniProtKB-UniRule"/>
</dbReference>
<dbReference type="STRING" id="1445510.YC6258_02424"/>
<comment type="similarity">
    <text evidence="1 2">Belongs to the Iojap/RsfS family.</text>
</comment>
<comment type="subcellular location">
    <subcellularLocation>
        <location evidence="2">Cytoplasm</location>
    </subcellularLocation>
</comment>
<dbReference type="InterPro" id="IPR043519">
    <property type="entry name" value="NT_sf"/>
</dbReference>
<dbReference type="GO" id="GO:0017148">
    <property type="term" value="P:negative regulation of translation"/>
    <property type="evidence" value="ECO:0007669"/>
    <property type="project" value="UniProtKB-UniRule"/>
</dbReference>
<keyword evidence="2" id="KW-0963">Cytoplasm</keyword>
<name>A0A0C5VIG6_9GAMM</name>
<evidence type="ECO:0000256" key="1">
    <source>
        <dbReference type="ARBA" id="ARBA00010574"/>
    </source>
</evidence>
<sequence length="118" mass="12787">MSSQKALKEVVLEALDDIKAQDVVALDVADKTSITDLMVIASGTSSRHLQAIVDNVSEDAKANGYMAIGREGDPGSEWVLIDFGDLVLHVMLPATRAYYDLERLWEGPAAVNRNSSPE</sequence>
<organism evidence="3 4">
    <name type="scientific">Gynuella sunshinyii YC6258</name>
    <dbReference type="NCBI Taxonomy" id="1445510"/>
    <lineage>
        <taxon>Bacteria</taxon>
        <taxon>Pseudomonadati</taxon>
        <taxon>Pseudomonadota</taxon>
        <taxon>Gammaproteobacteria</taxon>
        <taxon>Oceanospirillales</taxon>
        <taxon>Saccharospirillaceae</taxon>
        <taxon>Gynuella</taxon>
    </lineage>
</organism>
<keyword evidence="4" id="KW-1185">Reference proteome</keyword>
<proteinExistence type="inferred from homology"/>
<dbReference type="PANTHER" id="PTHR21043">
    <property type="entry name" value="IOJAP SUPERFAMILY ORTHOLOG"/>
    <property type="match status" value="1"/>
</dbReference>
<dbReference type="HAMAP" id="MF_01477">
    <property type="entry name" value="Iojap_RsfS"/>
    <property type="match status" value="1"/>
</dbReference>
<dbReference type="GO" id="GO:0005737">
    <property type="term" value="C:cytoplasm"/>
    <property type="evidence" value="ECO:0007669"/>
    <property type="project" value="UniProtKB-SubCell"/>
</dbReference>
<accession>A0A0C5VIG6</accession>
<dbReference type="AlphaFoldDB" id="A0A0C5VIG6"/>
<dbReference type="SUPFAM" id="SSF81301">
    <property type="entry name" value="Nucleotidyltransferase"/>
    <property type="match status" value="1"/>
</dbReference>
<keyword evidence="2" id="KW-0678">Repressor</keyword>
<dbReference type="HOGENOM" id="CLU_092688_6_1_6"/>
<comment type="function">
    <text evidence="2">Functions as a ribosomal silencing factor. Interacts with ribosomal protein uL14 (rplN), blocking formation of intersubunit bridge B8. Prevents association of the 30S and 50S ribosomal subunits and the formation of functional ribosomes, thus repressing translation.</text>
</comment>
<dbReference type="PANTHER" id="PTHR21043:SF0">
    <property type="entry name" value="MITOCHONDRIAL ASSEMBLY OF RIBOSOMAL LARGE SUBUNIT PROTEIN 1"/>
    <property type="match status" value="1"/>
</dbReference>
<comment type="subunit">
    <text evidence="2">Interacts with ribosomal protein uL14 (rplN).</text>
</comment>
<dbReference type="OrthoDB" id="9793681at2"/>
<protein>
    <recommendedName>
        <fullName evidence="2">Ribosomal silencing factor RsfS</fullName>
    </recommendedName>
</protein>
<evidence type="ECO:0000313" key="4">
    <source>
        <dbReference type="Proteomes" id="UP000032266"/>
    </source>
</evidence>
<dbReference type="EMBL" id="CP007142">
    <property type="protein sequence ID" value="AJQ94462.1"/>
    <property type="molecule type" value="Genomic_DNA"/>
</dbReference>
<gene>
    <name evidence="2" type="primary">rsfS</name>
    <name evidence="3" type="ORF">YC6258_02424</name>
</gene>
<evidence type="ECO:0000313" key="3">
    <source>
        <dbReference type="EMBL" id="AJQ94462.1"/>
    </source>
</evidence>
<dbReference type="PATRIC" id="fig|1445510.3.peg.2381"/>